<keyword evidence="6" id="KW-0325">Glycoprotein</keyword>
<accession>A0ABD2PJP2</accession>
<dbReference type="PANTHER" id="PTHR46022:SF1">
    <property type="entry name" value="PROTEIN PATCHED"/>
    <property type="match status" value="1"/>
</dbReference>
<evidence type="ECO:0000256" key="4">
    <source>
        <dbReference type="ARBA" id="ARBA00022989"/>
    </source>
</evidence>
<reference evidence="8 9" key="1">
    <citation type="submission" date="2024-11" db="EMBL/GenBank/DDBJ databases">
        <title>Adaptive evolution of stress response genes in parasites aligns with host niche diversity.</title>
        <authorList>
            <person name="Hahn C."/>
            <person name="Resl P."/>
        </authorList>
    </citation>
    <scope>NUCLEOTIDE SEQUENCE [LARGE SCALE GENOMIC DNA]</scope>
    <source>
        <strain evidence="8">EGGRZ-B1_66</strain>
        <tissue evidence="8">Body</tissue>
    </source>
</reference>
<evidence type="ECO:0000256" key="3">
    <source>
        <dbReference type="ARBA" id="ARBA00022692"/>
    </source>
</evidence>
<evidence type="ECO:0000256" key="6">
    <source>
        <dbReference type="ARBA" id="ARBA00023180"/>
    </source>
</evidence>
<keyword evidence="5 7" id="KW-0472">Membrane</keyword>
<evidence type="ECO:0000256" key="2">
    <source>
        <dbReference type="ARBA" id="ARBA00005585"/>
    </source>
</evidence>
<evidence type="ECO:0000313" key="8">
    <source>
        <dbReference type="EMBL" id="KAL3307459.1"/>
    </source>
</evidence>
<dbReference type="EMBL" id="JBJKFK010007294">
    <property type="protein sequence ID" value="KAL3307459.1"/>
    <property type="molecule type" value="Genomic_DNA"/>
</dbReference>
<feature type="transmembrane region" description="Helical" evidence="7">
    <location>
        <begin position="80"/>
        <end position="97"/>
    </location>
</feature>
<keyword evidence="9" id="KW-1185">Reference proteome</keyword>
<feature type="transmembrane region" description="Helical" evidence="7">
    <location>
        <begin position="155"/>
        <end position="175"/>
    </location>
</feature>
<name>A0ABD2PJP2_9PLAT</name>
<evidence type="ECO:0000256" key="5">
    <source>
        <dbReference type="ARBA" id="ARBA00023136"/>
    </source>
</evidence>
<dbReference type="AlphaFoldDB" id="A0ABD2PJP2"/>
<organism evidence="8 9">
    <name type="scientific">Cichlidogyrus casuarinus</name>
    <dbReference type="NCBI Taxonomy" id="1844966"/>
    <lineage>
        <taxon>Eukaryota</taxon>
        <taxon>Metazoa</taxon>
        <taxon>Spiralia</taxon>
        <taxon>Lophotrochozoa</taxon>
        <taxon>Platyhelminthes</taxon>
        <taxon>Monogenea</taxon>
        <taxon>Monopisthocotylea</taxon>
        <taxon>Dactylogyridea</taxon>
        <taxon>Ancyrocephalidae</taxon>
        <taxon>Cichlidogyrus</taxon>
    </lineage>
</organism>
<proteinExistence type="inferred from homology"/>
<evidence type="ECO:0000256" key="7">
    <source>
        <dbReference type="SAM" id="Phobius"/>
    </source>
</evidence>
<protein>
    <submittedName>
        <fullName evidence="8">Protein patched 1</fullName>
    </submittedName>
</protein>
<comment type="caution">
    <text evidence="8">The sequence shown here is derived from an EMBL/GenBank/DDBJ whole genome shotgun (WGS) entry which is preliminary data.</text>
</comment>
<feature type="transmembrane region" description="Helical" evidence="7">
    <location>
        <begin position="6"/>
        <end position="26"/>
    </location>
</feature>
<gene>
    <name evidence="8" type="primary">PTCH1_2</name>
    <name evidence="8" type="ORF">Ciccas_014024</name>
</gene>
<evidence type="ECO:0000313" key="9">
    <source>
        <dbReference type="Proteomes" id="UP001626550"/>
    </source>
</evidence>
<dbReference type="GO" id="GO:0016020">
    <property type="term" value="C:membrane"/>
    <property type="evidence" value="ECO:0007669"/>
    <property type="project" value="UniProtKB-SubCell"/>
</dbReference>
<evidence type="ECO:0000256" key="1">
    <source>
        <dbReference type="ARBA" id="ARBA00004141"/>
    </source>
</evidence>
<sequence>MGAFCASYLLNVVATFACFGLSAISFESVPINAFGSHCLPLLAFISSLDAIHHMGVSLSLHPHSGKAVAPRFVSRHGAKLIFNDLLLVAALLSVSLFPSTGLCLFAYLACLVCFVQLISTLVVLPALWNVILCTCEEQKLSARRVSSASVPHKCIVPLVTGFVFALVLLPFMIILRPFDRSFFDRLPLGIQLTDLIPYNSRDAHFYRDFDLQFGIYPFQTLTLGLADKYPETWIHIPGKQRQLLDAHAQIVDSGKAMLTANNKFWLAEFISWARGLQEAFQIAVNQGHIASNASWRSDLDPDALLALRLLTNADHLHTNHVRLYLLICGHTQ</sequence>
<comment type="similarity">
    <text evidence="2">Belongs to the patched family.</text>
</comment>
<comment type="subcellular location">
    <subcellularLocation>
        <location evidence="1">Membrane</location>
        <topology evidence="1">Multi-pass membrane protein</topology>
    </subcellularLocation>
</comment>
<feature type="transmembrane region" description="Helical" evidence="7">
    <location>
        <begin position="104"/>
        <end position="128"/>
    </location>
</feature>
<dbReference type="Proteomes" id="UP001626550">
    <property type="component" value="Unassembled WGS sequence"/>
</dbReference>
<keyword evidence="4 7" id="KW-1133">Transmembrane helix</keyword>
<keyword evidence="3 7" id="KW-0812">Transmembrane</keyword>
<dbReference type="PANTHER" id="PTHR46022">
    <property type="entry name" value="PROTEIN PATCHED"/>
    <property type="match status" value="1"/>
</dbReference>